<dbReference type="SUPFAM" id="SSF50370">
    <property type="entry name" value="Ricin B-like lectins"/>
    <property type="match status" value="1"/>
</dbReference>
<organism evidence="1 2">
    <name type="scientific">Mucor saturninus</name>
    <dbReference type="NCBI Taxonomy" id="64648"/>
    <lineage>
        <taxon>Eukaryota</taxon>
        <taxon>Fungi</taxon>
        <taxon>Fungi incertae sedis</taxon>
        <taxon>Mucoromycota</taxon>
        <taxon>Mucoromycotina</taxon>
        <taxon>Mucoromycetes</taxon>
        <taxon>Mucorales</taxon>
        <taxon>Mucorineae</taxon>
        <taxon>Mucoraceae</taxon>
        <taxon>Mucor</taxon>
    </lineage>
</organism>
<dbReference type="AlphaFoldDB" id="A0A8H7RB26"/>
<comment type="caution">
    <text evidence="1">The sequence shown here is derived from an EMBL/GenBank/DDBJ whole genome shotgun (WGS) entry which is preliminary data.</text>
</comment>
<sequence>MTCGENQSWFYIQHKSTGKVIASACDDHNDHARSQVVVIKPRYTSNELWCWDEDCLKNKATGLVLDIRKGKLRLIEDTEICLYYKKPPQEAHNQLWGIRPAAGSVGSAAEHPLHQNQVGIVIYSICNSDWVFDICSHENPTEKERQNLILFPHQSSSQHQTWDFIPENDVNTNAYATVQEPGLVYDDSSLESSLIDDYNYDRGSSVSSNSCESVGFAHGLSPAKRSSQTSLTSASRNASLENIYTNPSQFHQTYHY</sequence>
<dbReference type="Proteomes" id="UP000603453">
    <property type="component" value="Unassembled WGS sequence"/>
</dbReference>
<proteinExistence type="predicted"/>
<dbReference type="OrthoDB" id="2222479at2759"/>
<evidence type="ECO:0008006" key="3">
    <source>
        <dbReference type="Google" id="ProtNLM"/>
    </source>
</evidence>
<dbReference type="InterPro" id="IPR035992">
    <property type="entry name" value="Ricin_B-like_lectins"/>
</dbReference>
<name>A0A8H7RB26_9FUNG</name>
<gene>
    <name evidence="1" type="ORF">INT47_011797</name>
</gene>
<reference evidence="1" key="1">
    <citation type="submission" date="2020-12" db="EMBL/GenBank/DDBJ databases">
        <title>Metabolic potential, ecology and presence of endohyphal bacteria is reflected in genomic diversity of Mucoromycotina.</title>
        <authorList>
            <person name="Muszewska A."/>
            <person name="Okrasinska A."/>
            <person name="Steczkiewicz K."/>
            <person name="Drgas O."/>
            <person name="Orlowska M."/>
            <person name="Perlinska-Lenart U."/>
            <person name="Aleksandrzak-Piekarczyk T."/>
            <person name="Szatraj K."/>
            <person name="Zielenkiewicz U."/>
            <person name="Pilsyk S."/>
            <person name="Malc E."/>
            <person name="Mieczkowski P."/>
            <person name="Kruszewska J.S."/>
            <person name="Biernat P."/>
            <person name="Pawlowska J."/>
        </authorList>
    </citation>
    <scope>NUCLEOTIDE SEQUENCE</scope>
    <source>
        <strain evidence="1">WA0000017839</strain>
    </source>
</reference>
<dbReference type="Gene3D" id="2.80.10.50">
    <property type="match status" value="1"/>
</dbReference>
<accession>A0A8H7RB26</accession>
<evidence type="ECO:0000313" key="2">
    <source>
        <dbReference type="Proteomes" id="UP000603453"/>
    </source>
</evidence>
<keyword evidence="2" id="KW-1185">Reference proteome</keyword>
<dbReference type="EMBL" id="JAEPRD010000023">
    <property type="protein sequence ID" value="KAG2207677.1"/>
    <property type="molecule type" value="Genomic_DNA"/>
</dbReference>
<protein>
    <recommendedName>
        <fullName evidence="3">Ricin B lectin domain-containing protein</fullName>
    </recommendedName>
</protein>
<evidence type="ECO:0000313" key="1">
    <source>
        <dbReference type="EMBL" id="KAG2207677.1"/>
    </source>
</evidence>